<evidence type="ECO:0000313" key="2">
    <source>
        <dbReference type="Proteomes" id="UP001057402"/>
    </source>
</evidence>
<dbReference type="Proteomes" id="UP001057402">
    <property type="component" value="Chromosome 10"/>
</dbReference>
<sequence>MVGGGGRRNAQVAALLAGMLAMFVHSEFALGDTYVVGSGRGLEGTWTDNVERWTEGIHFKAGDLLVFKYDPAQQNVVLVDKQGYYSCRVSPPDAQLYNSGNDTIKVLGGMNYFMSSIQNHCYLGTKIAVRGYDS</sequence>
<keyword evidence="2" id="KW-1185">Reference proteome</keyword>
<accession>A0ACB9M5H6</accession>
<organism evidence="1 2">
    <name type="scientific">Melastoma candidum</name>
    <dbReference type="NCBI Taxonomy" id="119954"/>
    <lineage>
        <taxon>Eukaryota</taxon>
        <taxon>Viridiplantae</taxon>
        <taxon>Streptophyta</taxon>
        <taxon>Embryophyta</taxon>
        <taxon>Tracheophyta</taxon>
        <taxon>Spermatophyta</taxon>
        <taxon>Magnoliopsida</taxon>
        <taxon>eudicotyledons</taxon>
        <taxon>Gunneridae</taxon>
        <taxon>Pentapetalae</taxon>
        <taxon>rosids</taxon>
        <taxon>malvids</taxon>
        <taxon>Myrtales</taxon>
        <taxon>Melastomataceae</taxon>
        <taxon>Melastomatoideae</taxon>
        <taxon>Melastomateae</taxon>
        <taxon>Melastoma</taxon>
    </lineage>
</organism>
<reference evidence="2" key="1">
    <citation type="journal article" date="2023" name="Front. Plant Sci.">
        <title>Chromosomal-level genome assembly of Melastoma candidum provides insights into trichome evolution.</title>
        <authorList>
            <person name="Zhong Y."/>
            <person name="Wu W."/>
            <person name="Sun C."/>
            <person name="Zou P."/>
            <person name="Liu Y."/>
            <person name="Dai S."/>
            <person name="Zhou R."/>
        </authorList>
    </citation>
    <scope>NUCLEOTIDE SEQUENCE [LARGE SCALE GENOMIC DNA]</scope>
</reference>
<dbReference type="EMBL" id="CM042889">
    <property type="protein sequence ID" value="KAI4318791.1"/>
    <property type="molecule type" value="Genomic_DNA"/>
</dbReference>
<protein>
    <submittedName>
        <fullName evidence="1">Uncharacterized protein</fullName>
    </submittedName>
</protein>
<name>A0ACB9M5H6_9MYRT</name>
<evidence type="ECO:0000313" key="1">
    <source>
        <dbReference type="EMBL" id="KAI4318791.1"/>
    </source>
</evidence>
<proteinExistence type="predicted"/>
<comment type="caution">
    <text evidence="1">The sequence shown here is derived from an EMBL/GenBank/DDBJ whole genome shotgun (WGS) entry which is preliminary data.</text>
</comment>
<gene>
    <name evidence="1" type="ORF">MLD38_032458</name>
</gene>